<dbReference type="Pfam" id="PF00625">
    <property type="entry name" value="Guanylate_kin"/>
    <property type="match status" value="1"/>
</dbReference>
<dbReference type="InterPro" id="IPR050716">
    <property type="entry name" value="MAGUK"/>
</dbReference>
<feature type="region of interest" description="Disordered" evidence="1">
    <location>
        <begin position="409"/>
        <end position="430"/>
    </location>
</feature>
<feature type="compositionally biased region" description="Polar residues" evidence="1">
    <location>
        <begin position="34"/>
        <end position="44"/>
    </location>
</feature>
<name>A0A8T0DU38_9TREM</name>
<comment type="caution">
    <text evidence="3">The sequence shown here is derived from an EMBL/GenBank/DDBJ whole genome shotgun (WGS) entry which is preliminary data.</text>
</comment>
<feature type="region of interest" description="Disordered" evidence="1">
    <location>
        <begin position="34"/>
        <end position="96"/>
    </location>
</feature>
<feature type="compositionally biased region" description="Basic and acidic residues" evidence="1">
    <location>
        <begin position="45"/>
        <end position="60"/>
    </location>
</feature>
<evidence type="ECO:0000256" key="1">
    <source>
        <dbReference type="SAM" id="MobiDB-lite"/>
    </source>
</evidence>
<dbReference type="InterPro" id="IPR027417">
    <property type="entry name" value="P-loop_NTPase"/>
</dbReference>
<feature type="compositionally biased region" description="Polar residues" evidence="1">
    <location>
        <begin position="72"/>
        <end position="86"/>
    </location>
</feature>
<dbReference type="FunFam" id="3.30.63.10:FF:000002">
    <property type="entry name" value="Guanylate kinase 1"/>
    <property type="match status" value="1"/>
</dbReference>
<dbReference type="EMBL" id="JTDF01000873">
    <property type="protein sequence ID" value="KAF8570856.1"/>
    <property type="molecule type" value="Genomic_DNA"/>
</dbReference>
<dbReference type="Proteomes" id="UP000699462">
    <property type="component" value="Unassembled WGS sequence"/>
</dbReference>
<dbReference type="PROSITE" id="PS50052">
    <property type="entry name" value="GUANYLATE_KINASE_2"/>
    <property type="match status" value="1"/>
</dbReference>
<evidence type="ECO:0000313" key="4">
    <source>
        <dbReference type="Proteomes" id="UP000699462"/>
    </source>
</evidence>
<feature type="non-terminal residue" evidence="3">
    <location>
        <position position="491"/>
    </location>
</feature>
<dbReference type="SMART" id="SM00072">
    <property type="entry name" value="GuKc"/>
    <property type="match status" value="1"/>
</dbReference>
<proteinExistence type="predicted"/>
<dbReference type="InterPro" id="IPR036028">
    <property type="entry name" value="SH3-like_dom_sf"/>
</dbReference>
<reference evidence="3 4" key="1">
    <citation type="submission" date="2019-07" db="EMBL/GenBank/DDBJ databases">
        <title>Annotation for the trematode Paragonimus westermani.</title>
        <authorList>
            <person name="Choi Y.-J."/>
        </authorList>
    </citation>
    <scope>NUCLEOTIDE SEQUENCE [LARGE SCALE GENOMIC DNA]</scope>
    <source>
        <strain evidence="3">180907_Pwestermani</strain>
    </source>
</reference>
<dbReference type="Gene3D" id="2.30.30.40">
    <property type="entry name" value="SH3 Domains"/>
    <property type="match status" value="1"/>
</dbReference>
<dbReference type="PROSITE" id="PS00856">
    <property type="entry name" value="GUANYLATE_KINASE_1"/>
    <property type="match status" value="1"/>
</dbReference>
<protein>
    <recommendedName>
        <fullName evidence="2">Guanylate kinase-like domain-containing protein</fullName>
    </recommendedName>
</protein>
<dbReference type="InterPro" id="IPR008144">
    <property type="entry name" value="Guanylate_kin-like_dom"/>
</dbReference>
<keyword evidence="4" id="KW-1185">Reference proteome</keyword>
<feature type="compositionally biased region" description="Polar residues" evidence="1">
    <location>
        <begin position="417"/>
        <end position="430"/>
    </location>
</feature>
<dbReference type="SUPFAM" id="SSF52540">
    <property type="entry name" value="P-loop containing nucleoside triphosphate hydrolases"/>
    <property type="match status" value="1"/>
</dbReference>
<dbReference type="PANTHER" id="PTHR23122">
    <property type="entry name" value="MEMBRANE-ASSOCIATED GUANYLATE KINASE MAGUK"/>
    <property type="match status" value="1"/>
</dbReference>
<evidence type="ECO:0000259" key="2">
    <source>
        <dbReference type="PROSITE" id="PS50052"/>
    </source>
</evidence>
<dbReference type="SUPFAM" id="SSF50044">
    <property type="entry name" value="SH3-domain"/>
    <property type="match status" value="1"/>
</dbReference>
<gene>
    <name evidence="3" type="ORF">P879_02014</name>
</gene>
<dbReference type="InterPro" id="IPR008145">
    <property type="entry name" value="GK/Ca_channel_bsu"/>
</dbReference>
<accession>A0A8T0DU38</accession>
<evidence type="ECO:0000313" key="3">
    <source>
        <dbReference type="EMBL" id="KAF8570856.1"/>
    </source>
</evidence>
<feature type="domain" description="Guanylate kinase-like" evidence="2">
    <location>
        <begin position="283"/>
        <end position="475"/>
    </location>
</feature>
<organism evidence="3 4">
    <name type="scientific">Paragonimus westermani</name>
    <dbReference type="NCBI Taxonomy" id="34504"/>
    <lineage>
        <taxon>Eukaryota</taxon>
        <taxon>Metazoa</taxon>
        <taxon>Spiralia</taxon>
        <taxon>Lophotrochozoa</taxon>
        <taxon>Platyhelminthes</taxon>
        <taxon>Trematoda</taxon>
        <taxon>Digenea</taxon>
        <taxon>Plagiorchiida</taxon>
        <taxon>Troglotremata</taxon>
        <taxon>Troglotrematidae</taxon>
        <taxon>Paragonimus</taxon>
    </lineage>
</organism>
<dbReference type="InterPro" id="IPR020590">
    <property type="entry name" value="Guanylate_kinase_CS"/>
</dbReference>
<dbReference type="AlphaFoldDB" id="A0A8T0DU38"/>
<dbReference type="Gene3D" id="3.40.50.300">
    <property type="entry name" value="P-loop containing nucleotide triphosphate hydrolases"/>
    <property type="match status" value="1"/>
</dbReference>
<sequence>YALTVTSFITEYAEFEKCYSRQLKAVGHRLSKKTANQLRVTSNHGVRDQHPHSKKSTDRPAHKHDRHRERSSSQSRKSNHTESGLSAPTDDKLPPGTELFLRCQVDYDPMKESQQSVPKKAFNLRSGDLICVTSWTDSEWWKASHTRSITLIRSKTLFCLVRFIFQSQAQRLDPTSNEPIGPIGLVPSRARLERRERTRTRHVNFLARVGRSSELTCLSLPRIDGSTEEDEVCMAHRRDKSSTSHVSLASSARTQQSDRNGNEFSDKFVLSYTPVTPVQLSFARPVVILGHMKDRLADELLNEFPNRFGTAVPYTTRSCRPNEVEGRDYHFVVSKEIMVADIAAQRYLEAGEYNGNLYGTHLESVFEVAELGLHCLLDVGGPALRRLEAAGLPPIAILVLLESFSSPTHHSAHSEKSSQTTNDMPPSTPVTESVAFQNMQMKLARLIRHFSNYLTAIITTDDFDVAYERVKEIIFENSGPVVWLNAPQPIP</sequence>
<dbReference type="OrthoDB" id="78824at2759"/>